<dbReference type="PANTHER" id="PTHR27006">
    <property type="entry name" value="PROMASTIGOTE SURFACE ANTIGEN PROTEIN PSA"/>
    <property type="match status" value="1"/>
</dbReference>
<keyword evidence="3" id="KW-1185">Reference proteome</keyword>
<dbReference type="AlphaFoldDB" id="A0AAW1JN01"/>
<gene>
    <name evidence="2" type="ORF">RND81_07G133400</name>
</gene>
<dbReference type="SUPFAM" id="SSF56112">
    <property type="entry name" value="Protein kinase-like (PK-like)"/>
    <property type="match status" value="1"/>
</dbReference>
<dbReference type="PROSITE" id="PS00108">
    <property type="entry name" value="PROTEIN_KINASE_ST"/>
    <property type="match status" value="1"/>
</dbReference>
<dbReference type="Gene3D" id="1.10.510.10">
    <property type="entry name" value="Transferase(Phosphotransferase) domain 1"/>
    <property type="match status" value="1"/>
</dbReference>
<protein>
    <recommendedName>
        <fullName evidence="1">Protein kinase domain-containing protein</fullName>
    </recommendedName>
</protein>
<evidence type="ECO:0000313" key="3">
    <source>
        <dbReference type="Proteomes" id="UP001443914"/>
    </source>
</evidence>
<dbReference type="InterPro" id="IPR000719">
    <property type="entry name" value="Prot_kinase_dom"/>
</dbReference>
<dbReference type="Proteomes" id="UP001443914">
    <property type="component" value="Unassembled WGS sequence"/>
</dbReference>
<dbReference type="Pfam" id="PF00069">
    <property type="entry name" value="Pkinase"/>
    <property type="match status" value="1"/>
</dbReference>
<organism evidence="2 3">
    <name type="scientific">Saponaria officinalis</name>
    <name type="common">Common soapwort</name>
    <name type="synonym">Lychnis saponaria</name>
    <dbReference type="NCBI Taxonomy" id="3572"/>
    <lineage>
        <taxon>Eukaryota</taxon>
        <taxon>Viridiplantae</taxon>
        <taxon>Streptophyta</taxon>
        <taxon>Embryophyta</taxon>
        <taxon>Tracheophyta</taxon>
        <taxon>Spermatophyta</taxon>
        <taxon>Magnoliopsida</taxon>
        <taxon>eudicotyledons</taxon>
        <taxon>Gunneridae</taxon>
        <taxon>Pentapetalae</taxon>
        <taxon>Caryophyllales</taxon>
        <taxon>Caryophyllaceae</taxon>
        <taxon>Caryophylleae</taxon>
        <taxon>Saponaria</taxon>
    </lineage>
</organism>
<evidence type="ECO:0000259" key="1">
    <source>
        <dbReference type="PROSITE" id="PS50011"/>
    </source>
</evidence>
<dbReference type="InterPro" id="IPR011009">
    <property type="entry name" value="Kinase-like_dom_sf"/>
</dbReference>
<dbReference type="InterPro" id="IPR008271">
    <property type="entry name" value="Ser/Thr_kinase_AS"/>
</dbReference>
<accession>A0AAW1JN01</accession>
<evidence type="ECO:0000313" key="2">
    <source>
        <dbReference type="EMBL" id="KAK9706538.1"/>
    </source>
</evidence>
<sequence>MESLEVFSIYVHEDSQVPVIYRDLKPNNILLGEQMDPKISNFRTACLIHADQTSRDGRVVGTYGYMPIEYVKHGHSSIKSDVFSYGVILLEIICGDIVCGFSDDKKEESLLIYVWRKWCDGTTLDMVDEVLPNINNHVKQIKRCIEIGLLCVQEDPRQRPNMSTVVLMLNSDTIDIRGVH</sequence>
<dbReference type="EMBL" id="JBDFQZ010000007">
    <property type="protein sequence ID" value="KAK9706538.1"/>
    <property type="molecule type" value="Genomic_DNA"/>
</dbReference>
<comment type="caution">
    <text evidence="2">The sequence shown here is derived from an EMBL/GenBank/DDBJ whole genome shotgun (WGS) entry which is preliminary data.</text>
</comment>
<dbReference type="GO" id="GO:0005524">
    <property type="term" value="F:ATP binding"/>
    <property type="evidence" value="ECO:0007669"/>
    <property type="project" value="InterPro"/>
</dbReference>
<dbReference type="PANTHER" id="PTHR27006:SF639">
    <property type="entry name" value="CYSTEINE-RICH RECEPTOR-LIKE PROTEIN KINASE 11"/>
    <property type="match status" value="1"/>
</dbReference>
<feature type="domain" description="Protein kinase" evidence="1">
    <location>
        <begin position="1"/>
        <end position="180"/>
    </location>
</feature>
<dbReference type="PROSITE" id="PS50011">
    <property type="entry name" value="PROTEIN_KINASE_DOM"/>
    <property type="match status" value="1"/>
</dbReference>
<reference evidence="2" key="1">
    <citation type="submission" date="2024-03" db="EMBL/GenBank/DDBJ databases">
        <title>WGS assembly of Saponaria officinalis var. Norfolk2.</title>
        <authorList>
            <person name="Jenkins J."/>
            <person name="Shu S."/>
            <person name="Grimwood J."/>
            <person name="Barry K."/>
            <person name="Goodstein D."/>
            <person name="Schmutz J."/>
            <person name="Leebens-Mack J."/>
            <person name="Osbourn A."/>
        </authorList>
    </citation>
    <scope>NUCLEOTIDE SEQUENCE [LARGE SCALE GENOMIC DNA]</scope>
    <source>
        <strain evidence="2">JIC</strain>
    </source>
</reference>
<proteinExistence type="predicted"/>
<dbReference type="GO" id="GO:0004672">
    <property type="term" value="F:protein kinase activity"/>
    <property type="evidence" value="ECO:0007669"/>
    <property type="project" value="InterPro"/>
</dbReference>
<name>A0AAW1JN01_SAPOF</name>